<dbReference type="InterPro" id="IPR001867">
    <property type="entry name" value="OmpR/PhoB-type_DNA-bd"/>
</dbReference>
<comment type="caution">
    <text evidence="5">The sequence shown here is derived from an EMBL/GenBank/DDBJ whole genome shotgun (WGS) entry which is preliminary data.</text>
</comment>
<feature type="domain" description="OmpR/PhoB-type" evidence="4">
    <location>
        <begin position="6"/>
        <end position="104"/>
    </location>
</feature>
<dbReference type="InterPro" id="IPR016032">
    <property type="entry name" value="Sig_transdc_resp-reg_C-effctor"/>
</dbReference>
<dbReference type="GO" id="GO:0003677">
    <property type="term" value="F:DNA binding"/>
    <property type="evidence" value="ECO:0007669"/>
    <property type="project" value="UniProtKB-UniRule"/>
</dbReference>
<dbReference type="GO" id="GO:0006355">
    <property type="term" value="P:regulation of DNA-templated transcription"/>
    <property type="evidence" value="ECO:0007669"/>
    <property type="project" value="InterPro"/>
</dbReference>
<keyword evidence="3" id="KW-1133">Transmembrane helix</keyword>
<feature type="transmembrane region" description="Helical" evidence="3">
    <location>
        <begin position="128"/>
        <end position="147"/>
    </location>
</feature>
<dbReference type="AlphaFoldDB" id="A0A2T3JGM4"/>
<dbReference type="SMART" id="SM00862">
    <property type="entry name" value="Trans_reg_C"/>
    <property type="match status" value="1"/>
</dbReference>
<sequence length="433" mass="50343">MTNNKITKVTLGKGFTFDCSTKELKENERFIRLNRAEREILCYLIQHANSVVKKKQLLSVGWTRKEITTTSLFQTIRNLRIKLKEDEIGQIIEMIPRLGYQIKVDPFSTSSVQNTIESSKKTHKNKRYIIVSLCLLFIVCFFSLFFFSQHSKKYLHEIAYDDDMNTFIYLAKEMDDLEFLRDYTKTFVTPIDIENKLFFIAKAGKYYSVAFCDKTEQNTCKLTTTKAVTFDHFDLNEFWPMLSLTGKNTQAITLFDQDNKTPAAAKSFNLYLENGVVSNSIVQYFLQQKDHLNWSFSGLSYRMNTDTNEFVPVAFKGGNFSLSRTSVSPFVAEITVRPEFLYWIQTEAELAKLGVNKPGRIEEYFDNVYLSNQTHKSYIVFRQKDMILWFSEELGFYWLSKKNMQDSNFSELGSFKQCTDNLGLIPNSACNPL</sequence>
<reference evidence="5 6" key="1">
    <citation type="submission" date="2018-01" db="EMBL/GenBank/DDBJ databases">
        <title>Whole genome sequencing of Histamine producing bacteria.</title>
        <authorList>
            <person name="Butler K."/>
        </authorList>
    </citation>
    <scope>NUCLEOTIDE SEQUENCE [LARGE SCALE GENOMIC DNA]</scope>
    <source>
        <strain evidence="5 6">JCM 12947</strain>
    </source>
</reference>
<keyword evidence="1 2" id="KW-0238">DNA-binding</keyword>
<dbReference type="PROSITE" id="PS51755">
    <property type="entry name" value="OMPR_PHOB"/>
    <property type="match status" value="1"/>
</dbReference>
<organism evidence="5 6">
    <name type="scientific">Photobacterium frigidiphilum</name>
    <dbReference type="NCBI Taxonomy" id="264736"/>
    <lineage>
        <taxon>Bacteria</taxon>
        <taxon>Pseudomonadati</taxon>
        <taxon>Pseudomonadota</taxon>
        <taxon>Gammaproteobacteria</taxon>
        <taxon>Vibrionales</taxon>
        <taxon>Vibrionaceae</taxon>
        <taxon>Photobacterium</taxon>
    </lineage>
</organism>
<dbReference type="Proteomes" id="UP000240987">
    <property type="component" value="Unassembled WGS sequence"/>
</dbReference>
<dbReference type="Gene3D" id="1.10.10.10">
    <property type="entry name" value="Winged helix-like DNA-binding domain superfamily/Winged helix DNA-binding domain"/>
    <property type="match status" value="1"/>
</dbReference>
<accession>A0A2T3JGM4</accession>
<keyword evidence="3" id="KW-0472">Membrane</keyword>
<keyword evidence="3" id="KW-0812">Transmembrane</keyword>
<dbReference type="RefSeq" id="WP_107243093.1">
    <property type="nucleotide sequence ID" value="NZ_PYMJ01000011.1"/>
</dbReference>
<evidence type="ECO:0000256" key="3">
    <source>
        <dbReference type="SAM" id="Phobius"/>
    </source>
</evidence>
<protein>
    <submittedName>
        <fullName evidence="5">Helix-turn-helix domain-containing protein</fullName>
    </submittedName>
</protein>
<name>A0A2T3JGM4_9GAMM</name>
<evidence type="ECO:0000313" key="6">
    <source>
        <dbReference type="Proteomes" id="UP000240987"/>
    </source>
</evidence>
<dbReference type="OrthoDB" id="5904978at2"/>
<proteinExistence type="predicted"/>
<keyword evidence="6" id="KW-1185">Reference proteome</keyword>
<dbReference type="CDD" id="cd00383">
    <property type="entry name" value="trans_reg_C"/>
    <property type="match status" value="1"/>
</dbReference>
<evidence type="ECO:0000256" key="2">
    <source>
        <dbReference type="PROSITE-ProRule" id="PRU01091"/>
    </source>
</evidence>
<gene>
    <name evidence="5" type="ORF">C9J12_12905</name>
</gene>
<dbReference type="EMBL" id="PYMJ01000011">
    <property type="protein sequence ID" value="PSU48109.1"/>
    <property type="molecule type" value="Genomic_DNA"/>
</dbReference>
<dbReference type="SUPFAM" id="SSF46894">
    <property type="entry name" value="C-terminal effector domain of the bipartite response regulators"/>
    <property type="match status" value="1"/>
</dbReference>
<evidence type="ECO:0000256" key="1">
    <source>
        <dbReference type="ARBA" id="ARBA00023125"/>
    </source>
</evidence>
<evidence type="ECO:0000313" key="5">
    <source>
        <dbReference type="EMBL" id="PSU48109.1"/>
    </source>
</evidence>
<dbReference type="Pfam" id="PF00486">
    <property type="entry name" value="Trans_reg_C"/>
    <property type="match status" value="1"/>
</dbReference>
<dbReference type="InterPro" id="IPR036388">
    <property type="entry name" value="WH-like_DNA-bd_sf"/>
</dbReference>
<dbReference type="GO" id="GO:0000160">
    <property type="term" value="P:phosphorelay signal transduction system"/>
    <property type="evidence" value="ECO:0007669"/>
    <property type="project" value="InterPro"/>
</dbReference>
<feature type="DNA-binding region" description="OmpR/PhoB-type" evidence="2">
    <location>
        <begin position="6"/>
        <end position="104"/>
    </location>
</feature>
<evidence type="ECO:0000259" key="4">
    <source>
        <dbReference type="PROSITE" id="PS51755"/>
    </source>
</evidence>